<dbReference type="Pfam" id="PF08395">
    <property type="entry name" value="7tm_7"/>
    <property type="match status" value="1"/>
</dbReference>
<dbReference type="PANTHER" id="PTHR21143">
    <property type="entry name" value="INVERTEBRATE GUSTATORY RECEPTOR"/>
    <property type="match status" value="1"/>
</dbReference>
<dbReference type="GO" id="GO:0005886">
    <property type="term" value="C:plasma membrane"/>
    <property type="evidence" value="ECO:0007669"/>
    <property type="project" value="UniProtKB-SubCell"/>
</dbReference>
<dbReference type="GO" id="GO:0008049">
    <property type="term" value="P:male courtship behavior"/>
    <property type="evidence" value="ECO:0007669"/>
    <property type="project" value="TreeGrafter"/>
</dbReference>
<gene>
    <name evidence="9" type="ORF">GEV33_011005</name>
</gene>
<feature type="transmembrane region" description="Helical" evidence="8">
    <location>
        <begin position="264"/>
        <end position="284"/>
    </location>
</feature>
<name>A0A8J6HCY8_TENMO</name>
<proteinExistence type="inferred from homology"/>
<dbReference type="AlphaFoldDB" id="A0A8J6HCY8"/>
<accession>A0A8J6HCY8</accession>
<evidence type="ECO:0000313" key="9">
    <source>
        <dbReference type="EMBL" id="KAH0811787.1"/>
    </source>
</evidence>
<evidence type="ECO:0000256" key="2">
    <source>
        <dbReference type="ARBA" id="ARBA00022475"/>
    </source>
</evidence>
<evidence type="ECO:0000256" key="5">
    <source>
        <dbReference type="ARBA" id="ARBA00023136"/>
    </source>
</evidence>
<comment type="caution">
    <text evidence="8">Lacks conserved residue(s) required for the propagation of feature annotation.</text>
</comment>
<dbReference type="InterPro" id="IPR013604">
    <property type="entry name" value="7TM_chemorcpt"/>
</dbReference>
<reference evidence="9" key="1">
    <citation type="journal article" date="2020" name="J Insects Food Feed">
        <title>The yellow mealworm (Tenebrio molitor) genome: a resource for the emerging insects as food and feed industry.</title>
        <authorList>
            <person name="Eriksson T."/>
            <person name="Andere A."/>
            <person name="Kelstrup H."/>
            <person name="Emery V."/>
            <person name="Picard C."/>
        </authorList>
    </citation>
    <scope>NUCLEOTIDE SEQUENCE</scope>
    <source>
        <strain evidence="9">Stoneville</strain>
        <tissue evidence="9">Whole head</tissue>
    </source>
</reference>
<evidence type="ECO:0000313" key="10">
    <source>
        <dbReference type="Proteomes" id="UP000719412"/>
    </source>
</evidence>
<keyword evidence="5 8" id="KW-0472">Membrane</keyword>
<dbReference type="GO" id="GO:0050909">
    <property type="term" value="P:sensory perception of taste"/>
    <property type="evidence" value="ECO:0007669"/>
    <property type="project" value="InterPro"/>
</dbReference>
<evidence type="ECO:0000256" key="3">
    <source>
        <dbReference type="ARBA" id="ARBA00022692"/>
    </source>
</evidence>
<feature type="transmembrane region" description="Helical" evidence="8">
    <location>
        <begin position="81"/>
        <end position="100"/>
    </location>
</feature>
<feature type="transmembrane region" description="Helical" evidence="8">
    <location>
        <begin position="39"/>
        <end position="61"/>
    </location>
</feature>
<evidence type="ECO:0000256" key="8">
    <source>
        <dbReference type="RuleBase" id="RU363108"/>
    </source>
</evidence>
<keyword evidence="4 8" id="KW-1133">Transmembrane helix</keyword>
<dbReference type="GO" id="GO:0043025">
    <property type="term" value="C:neuronal cell body"/>
    <property type="evidence" value="ECO:0007669"/>
    <property type="project" value="TreeGrafter"/>
</dbReference>
<feature type="transmembrane region" description="Helical" evidence="8">
    <location>
        <begin position="135"/>
        <end position="155"/>
    </location>
</feature>
<dbReference type="GO" id="GO:0007165">
    <property type="term" value="P:signal transduction"/>
    <property type="evidence" value="ECO:0007669"/>
    <property type="project" value="UniProtKB-KW"/>
</dbReference>
<dbReference type="EMBL" id="JABDTM020026549">
    <property type="protein sequence ID" value="KAH0811787.1"/>
    <property type="molecule type" value="Genomic_DNA"/>
</dbReference>
<keyword evidence="10" id="KW-1185">Reference proteome</keyword>
<keyword evidence="6 8" id="KW-0675">Receptor</keyword>
<comment type="subcellular location">
    <subcellularLocation>
        <location evidence="1 8">Cell membrane</location>
        <topology evidence="1 8">Multi-pass membrane protein</topology>
    </subcellularLocation>
</comment>
<dbReference type="GO" id="GO:0030424">
    <property type="term" value="C:axon"/>
    <property type="evidence" value="ECO:0007669"/>
    <property type="project" value="TreeGrafter"/>
</dbReference>
<evidence type="ECO:0000256" key="6">
    <source>
        <dbReference type="ARBA" id="ARBA00023170"/>
    </source>
</evidence>
<feature type="transmembrane region" description="Helical" evidence="8">
    <location>
        <begin position="6"/>
        <end position="27"/>
    </location>
</feature>
<reference evidence="9" key="2">
    <citation type="submission" date="2021-08" db="EMBL/GenBank/DDBJ databases">
        <authorList>
            <person name="Eriksson T."/>
        </authorList>
    </citation>
    <scope>NUCLEOTIDE SEQUENCE</scope>
    <source>
        <strain evidence="9">Stoneville</strain>
        <tissue evidence="9">Whole head</tissue>
    </source>
</reference>
<dbReference type="Proteomes" id="UP000719412">
    <property type="component" value="Unassembled WGS sequence"/>
</dbReference>
<comment type="similarity">
    <text evidence="8">Belongs to the insect chemoreceptor superfamily. Gustatory receptor (GR) family.</text>
</comment>
<dbReference type="GO" id="GO:0030425">
    <property type="term" value="C:dendrite"/>
    <property type="evidence" value="ECO:0007669"/>
    <property type="project" value="TreeGrafter"/>
</dbReference>
<keyword evidence="3 8" id="KW-0812">Transmembrane</keyword>
<comment type="function">
    <text evidence="8">Gustatory receptor which mediates acceptance or avoidance behavior, depending on its substrates.</text>
</comment>
<dbReference type="PANTHER" id="PTHR21143:SF133">
    <property type="entry name" value="GUSTATORY AND PHEROMONE RECEPTOR 32A-RELATED"/>
    <property type="match status" value="1"/>
</dbReference>
<keyword evidence="2 8" id="KW-1003">Cell membrane</keyword>
<sequence>MTKRNIFDSASVTIYTSLLIGLFPIYVDKSGRRAVAKTNKYCTVVICIYLAFFTLMLYLGSLETNPVIAGKMYNFNTLAKLLILVVTLVGVLAMYVVYLLSYSFKPLFRDFFNTIATIDKSLAKFGHRFNYRTEFLENVLVTVAGPIFILSNLAMELWNIPREKITPIPPVLLFCHLFPFVLIHHGESQFFLTNRILQRRFAVVNLILEKLNERFVLRGKYCNQQKKIVLRDLIKNEKTDEKILDFCVQSHDKLCDMCDIVNKLYGFPLIIGCLIQFNTIVFAFCYCYFSSTIWSLASGGFCQMPKWRMVARGDNVDNSRRSRRRTTFSRFPVVGCSGTKVYRYLIPTTVGIVGYMAEKYPQQIQFHFSFQLSIRPISTLGWFLWSILRIYELARKSISAHIRASETHATFQWINKLLIHCNAHVEEKLKIFSLQLKHRNVYCTVLGLFPMDGSFAFTVTPHSCHTTNTVELF</sequence>
<keyword evidence="7 8" id="KW-0807">Transducer</keyword>
<comment type="caution">
    <text evidence="9">The sequence shown here is derived from an EMBL/GenBank/DDBJ whole genome shotgun (WGS) entry which is preliminary data.</text>
</comment>
<organism evidence="9 10">
    <name type="scientific">Tenebrio molitor</name>
    <name type="common">Yellow mealworm beetle</name>
    <dbReference type="NCBI Taxonomy" id="7067"/>
    <lineage>
        <taxon>Eukaryota</taxon>
        <taxon>Metazoa</taxon>
        <taxon>Ecdysozoa</taxon>
        <taxon>Arthropoda</taxon>
        <taxon>Hexapoda</taxon>
        <taxon>Insecta</taxon>
        <taxon>Pterygota</taxon>
        <taxon>Neoptera</taxon>
        <taxon>Endopterygota</taxon>
        <taxon>Coleoptera</taxon>
        <taxon>Polyphaga</taxon>
        <taxon>Cucujiformia</taxon>
        <taxon>Tenebrionidae</taxon>
        <taxon>Tenebrio</taxon>
    </lineage>
</organism>
<protein>
    <recommendedName>
        <fullName evidence="8">Gustatory receptor</fullName>
    </recommendedName>
</protein>
<evidence type="ECO:0000256" key="7">
    <source>
        <dbReference type="ARBA" id="ARBA00023224"/>
    </source>
</evidence>
<evidence type="ECO:0000256" key="1">
    <source>
        <dbReference type="ARBA" id="ARBA00004651"/>
    </source>
</evidence>
<evidence type="ECO:0000256" key="4">
    <source>
        <dbReference type="ARBA" id="ARBA00022989"/>
    </source>
</evidence>
<feature type="transmembrane region" description="Helical" evidence="8">
    <location>
        <begin position="167"/>
        <end position="185"/>
    </location>
</feature>
<dbReference type="GO" id="GO:0007635">
    <property type="term" value="P:chemosensory behavior"/>
    <property type="evidence" value="ECO:0007669"/>
    <property type="project" value="TreeGrafter"/>
</dbReference>